<organism evidence="1 2">
    <name type="scientific">Methyloligella halotolerans</name>
    <dbReference type="NCBI Taxonomy" id="1177755"/>
    <lineage>
        <taxon>Bacteria</taxon>
        <taxon>Pseudomonadati</taxon>
        <taxon>Pseudomonadota</taxon>
        <taxon>Alphaproteobacteria</taxon>
        <taxon>Hyphomicrobiales</taxon>
        <taxon>Hyphomicrobiaceae</taxon>
        <taxon>Methyloligella</taxon>
    </lineage>
</organism>
<dbReference type="InterPro" id="IPR036909">
    <property type="entry name" value="Cyt_c-like_dom_sf"/>
</dbReference>
<evidence type="ECO:0000313" key="2">
    <source>
        <dbReference type="Proteomes" id="UP000095087"/>
    </source>
</evidence>
<dbReference type="EMBL" id="MASI01000005">
    <property type="protein sequence ID" value="ODA66965.1"/>
    <property type="molecule type" value="Genomic_DNA"/>
</dbReference>
<dbReference type="Gene3D" id="1.10.760.10">
    <property type="entry name" value="Cytochrome c-like domain"/>
    <property type="match status" value="1"/>
</dbReference>
<accession>A0A1E2RXX9</accession>
<sequence length="101" mass="10984">MKYVMGNDKRIWRAVSLGAIAGVAGLMALGAAIAPGLASEGETEMKHVDWSFSGPFGMYDRPQLQRGYQSTRRSAPTATPWISSRSAIWASRAVLSSRKPR</sequence>
<dbReference type="Proteomes" id="UP000095087">
    <property type="component" value="Unassembled WGS sequence"/>
</dbReference>
<dbReference type="GO" id="GO:0009055">
    <property type="term" value="F:electron transfer activity"/>
    <property type="evidence" value="ECO:0007669"/>
    <property type="project" value="InterPro"/>
</dbReference>
<dbReference type="AlphaFoldDB" id="A0A1E2RXX9"/>
<dbReference type="GO" id="GO:0020037">
    <property type="term" value="F:heme binding"/>
    <property type="evidence" value="ECO:0007669"/>
    <property type="project" value="InterPro"/>
</dbReference>
<name>A0A1E2RXX9_9HYPH</name>
<protein>
    <submittedName>
        <fullName evidence="1">Cytochrome c1</fullName>
    </submittedName>
</protein>
<keyword evidence="2" id="KW-1185">Reference proteome</keyword>
<reference evidence="1 2" key="1">
    <citation type="submission" date="2016-07" db="EMBL/GenBank/DDBJ databases">
        <title>Draft genome sequence of Methyloligella halotolerans C2T (VKM B-2706T=CCUG 61687T=DSM 25045T), a halotolerant polyhydroxybutyrate accumulating methylotroph.</title>
        <authorList>
            <person name="Vasilenko O.V."/>
            <person name="Doronina N.V."/>
            <person name="Poroshina M.N."/>
            <person name="Tarlachkov S.V."/>
            <person name="Trotsenko Y.A."/>
        </authorList>
    </citation>
    <scope>NUCLEOTIDE SEQUENCE [LARGE SCALE GENOMIC DNA]</scope>
    <source>
        <strain evidence="1 2">VKM B-2706</strain>
    </source>
</reference>
<evidence type="ECO:0000313" key="1">
    <source>
        <dbReference type="EMBL" id="ODA66965.1"/>
    </source>
</evidence>
<proteinExistence type="predicted"/>
<dbReference type="STRING" id="1177755.A7A08_02262"/>
<gene>
    <name evidence="1" type="ORF">A7A08_02262</name>
</gene>
<comment type="caution">
    <text evidence="1">The sequence shown here is derived from an EMBL/GenBank/DDBJ whole genome shotgun (WGS) entry which is preliminary data.</text>
</comment>